<evidence type="ECO:0000256" key="4">
    <source>
        <dbReference type="ARBA" id="ARBA00022884"/>
    </source>
</evidence>
<gene>
    <name evidence="8" type="ORF">OCTVUL_1B017103</name>
</gene>
<keyword evidence="5 6" id="KW-0648">Protein biosynthesis</keyword>
<proteinExistence type="inferred from homology"/>
<dbReference type="PANTHER" id="PTHR11960:SF66">
    <property type="entry name" value="EUKARYOTIC TRANSLATION INITIATION FACTOR 4E TYPE 3"/>
    <property type="match status" value="1"/>
</dbReference>
<evidence type="ECO:0000256" key="6">
    <source>
        <dbReference type="RuleBase" id="RU004374"/>
    </source>
</evidence>
<feature type="compositionally biased region" description="Low complexity" evidence="7">
    <location>
        <begin position="101"/>
        <end position="111"/>
    </location>
</feature>
<dbReference type="InterPro" id="IPR001040">
    <property type="entry name" value="TIF_eIF_4E"/>
</dbReference>
<dbReference type="EMBL" id="OX597818">
    <property type="protein sequence ID" value="CAI9723667.1"/>
    <property type="molecule type" value="Genomic_DNA"/>
</dbReference>
<keyword evidence="2 6" id="KW-0396">Initiation factor</keyword>
<dbReference type="Proteomes" id="UP001162480">
    <property type="component" value="Chromosome 5"/>
</dbReference>
<dbReference type="FunFam" id="3.30.760.10:FF:000007">
    <property type="entry name" value="Eukaryotic translation initiation factor 4E family member 3"/>
    <property type="match status" value="1"/>
</dbReference>
<protein>
    <submittedName>
        <fullName evidence="8">Eukaryotic translation initiation factor 4E type 3-like</fullName>
    </submittedName>
</protein>
<keyword evidence="3" id="KW-0810">Translation regulation</keyword>
<keyword evidence="9" id="KW-1185">Reference proteome</keyword>
<dbReference type="PANTHER" id="PTHR11960">
    <property type="entry name" value="EUKARYOTIC TRANSLATION INITIATION FACTOR 4E RELATED"/>
    <property type="match status" value="1"/>
</dbReference>
<comment type="similarity">
    <text evidence="1 6">Belongs to the eukaryotic initiation factor 4E family.</text>
</comment>
<feature type="region of interest" description="Disordered" evidence="7">
    <location>
        <begin position="90"/>
        <end position="128"/>
    </location>
</feature>
<dbReference type="GO" id="GO:0003743">
    <property type="term" value="F:translation initiation factor activity"/>
    <property type="evidence" value="ECO:0007669"/>
    <property type="project" value="UniProtKB-KW"/>
</dbReference>
<dbReference type="AlphaFoldDB" id="A0AA36F406"/>
<dbReference type="SUPFAM" id="SSF55418">
    <property type="entry name" value="eIF4e-like"/>
    <property type="match status" value="1"/>
</dbReference>
<organism evidence="8 9">
    <name type="scientific">Octopus vulgaris</name>
    <name type="common">Common octopus</name>
    <dbReference type="NCBI Taxonomy" id="6645"/>
    <lineage>
        <taxon>Eukaryota</taxon>
        <taxon>Metazoa</taxon>
        <taxon>Spiralia</taxon>
        <taxon>Lophotrochozoa</taxon>
        <taxon>Mollusca</taxon>
        <taxon>Cephalopoda</taxon>
        <taxon>Coleoidea</taxon>
        <taxon>Octopodiformes</taxon>
        <taxon>Octopoda</taxon>
        <taxon>Incirrata</taxon>
        <taxon>Octopodidae</taxon>
        <taxon>Octopus</taxon>
    </lineage>
</organism>
<evidence type="ECO:0000256" key="7">
    <source>
        <dbReference type="SAM" id="MobiDB-lite"/>
    </source>
</evidence>
<dbReference type="GO" id="GO:0000340">
    <property type="term" value="F:RNA 7-methylguanosine cap binding"/>
    <property type="evidence" value="ECO:0007669"/>
    <property type="project" value="TreeGrafter"/>
</dbReference>
<accession>A0AA36F406</accession>
<dbReference type="GO" id="GO:0016281">
    <property type="term" value="C:eukaryotic translation initiation factor 4F complex"/>
    <property type="evidence" value="ECO:0007669"/>
    <property type="project" value="TreeGrafter"/>
</dbReference>
<evidence type="ECO:0000256" key="3">
    <source>
        <dbReference type="ARBA" id="ARBA00022845"/>
    </source>
</evidence>
<name>A0AA36F406_OCTVU</name>
<evidence type="ECO:0000313" key="8">
    <source>
        <dbReference type="EMBL" id="CAI9723667.1"/>
    </source>
</evidence>
<evidence type="ECO:0000256" key="1">
    <source>
        <dbReference type="ARBA" id="ARBA00009860"/>
    </source>
</evidence>
<reference evidence="8" key="1">
    <citation type="submission" date="2023-08" db="EMBL/GenBank/DDBJ databases">
        <authorList>
            <person name="Alioto T."/>
            <person name="Alioto T."/>
            <person name="Gomez Garrido J."/>
        </authorList>
    </citation>
    <scope>NUCLEOTIDE SEQUENCE</scope>
</reference>
<dbReference type="InterPro" id="IPR023398">
    <property type="entry name" value="TIF_eIF4e-like"/>
</dbReference>
<dbReference type="Gene3D" id="3.30.760.10">
    <property type="entry name" value="RNA Cap, Translation Initiation Factor Eif4e"/>
    <property type="match status" value="1"/>
</dbReference>
<sequence>MIQSKLVFSTSRSLLSNAMSRSFLCVIEAHRKDMIRNCRLPGIRVKIKEPNVMLFDHFFKCSVSISDRLDFRAVGVALVMAAALSWTDEDAAPSGRDGDNDSNNNNNNNSNKYRQQSPYSSPSPPGDVIERSAEQNIVEFLPLSTSWTFWIDNSMPGTTVAEYESCLKKIYTVTTVQEFWSVYNNIPDVKFLSNRCSYHLMRGKRRPVWEDEFNCKGGHWRFKCSKNYTSTLWKELLLAAIGEQLNDSLAEGDEIGGVSCSIRGRDDILQVWNTQAQLVERSSLTKKIESMFPGVTFISVYYKAFATHEAFEGVKDTLGFA</sequence>
<evidence type="ECO:0000256" key="2">
    <source>
        <dbReference type="ARBA" id="ARBA00022540"/>
    </source>
</evidence>
<dbReference type="Pfam" id="PF01652">
    <property type="entry name" value="IF4E"/>
    <property type="match status" value="1"/>
</dbReference>
<dbReference type="GO" id="GO:0006417">
    <property type="term" value="P:regulation of translation"/>
    <property type="evidence" value="ECO:0007669"/>
    <property type="project" value="UniProtKB-KW"/>
</dbReference>
<evidence type="ECO:0000313" key="9">
    <source>
        <dbReference type="Proteomes" id="UP001162480"/>
    </source>
</evidence>
<evidence type="ECO:0000256" key="5">
    <source>
        <dbReference type="ARBA" id="ARBA00022917"/>
    </source>
</evidence>
<keyword evidence="4 6" id="KW-0694">RNA-binding</keyword>